<protein>
    <submittedName>
        <fullName evidence="1">Uncharacterized protein</fullName>
    </submittedName>
</protein>
<comment type="caution">
    <text evidence="1">The sequence shown here is derived from an EMBL/GenBank/DDBJ whole genome shotgun (WGS) entry which is preliminary data.</text>
</comment>
<dbReference type="AlphaFoldDB" id="A0A395NZT1"/>
<organism evidence="1 2">
    <name type="scientific">Trichoderma arundinaceum</name>
    <dbReference type="NCBI Taxonomy" id="490622"/>
    <lineage>
        <taxon>Eukaryota</taxon>
        <taxon>Fungi</taxon>
        <taxon>Dikarya</taxon>
        <taxon>Ascomycota</taxon>
        <taxon>Pezizomycotina</taxon>
        <taxon>Sordariomycetes</taxon>
        <taxon>Hypocreomycetidae</taxon>
        <taxon>Hypocreales</taxon>
        <taxon>Hypocreaceae</taxon>
        <taxon>Trichoderma</taxon>
    </lineage>
</organism>
<dbReference type="Proteomes" id="UP000266272">
    <property type="component" value="Unassembled WGS sequence"/>
</dbReference>
<evidence type="ECO:0000313" key="2">
    <source>
        <dbReference type="Proteomes" id="UP000266272"/>
    </source>
</evidence>
<gene>
    <name evidence="1" type="ORF">TARUN_662</name>
</gene>
<name>A0A395NZT1_TRIAR</name>
<sequence>MDFLQRKQPQSGSILGILATSAWQKVFKLELRDTVPEHSACQQQTVPRTLVPGVGSLHLSPFHDGKTGARTVRASHAADGLTLKRQGV</sequence>
<dbReference type="EMBL" id="PXOA01000044">
    <property type="protein sequence ID" value="RFU81503.1"/>
    <property type="molecule type" value="Genomic_DNA"/>
</dbReference>
<keyword evidence="2" id="KW-1185">Reference proteome</keyword>
<proteinExistence type="predicted"/>
<accession>A0A395NZT1</accession>
<reference evidence="1 2" key="1">
    <citation type="journal article" date="2018" name="PLoS Pathog.">
        <title>Evolution of structural diversity of trichothecenes, a family of toxins produced by plant pathogenic and entomopathogenic fungi.</title>
        <authorList>
            <person name="Proctor R.H."/>
            <person name="McCormick S.P."/>
            <person name="Kim H.S."/>
            <person name="Cardoza R.E."/>
            <person name="Stanley A.M."/>
            <person name="Lindo L."/>
            <person name="Kelly A."/>
            <person name="Brown D.W."/>
            <person name="Lee T."/>
            <person name="Vaughan M.M."/>
            <person name="Alexander N.J."/>
            <person name="Busman M."/>
            <person name="Gutierrez S."/>
        </authorList>
    </citation>
    <scope>NUCLEOTIDE SEQUENCE [LARGE SCALE GENOMIC DNA]</scope>
    <source>
        <strain evidence="1 2">IBT 40837</strain>
    </source>
</reference>
<evidence type="ECO:0000313" key="1">
    <source>
        <dbReference type="EMBL" id="RFU81503.1"/>
    </source>
</evidence>